<sequence>MAEEDALLVDDDKDGLCVDYTDAGIVKRCHSGTIRIRAKWENDDYVCRGHVLNGMTDSLFDVYMNVESAKELWDSLEFKYMAEDASKESLRVQESDKGKGKEVGGLFVNMTEEDVEDARGMGHFGTFSEKELNNLEENGLKPNCVEVVKKDK</sequence>
<evidence type="ECO:0000313" key="1">
    <source>
        <dbReference type="EMBL" id="GFA09914.1"/>
    </source>
</evidence>
<dbReference type="PANTHER" id="PTHR47592">
    <property type="entry name" value="PBF68 PROTEIN"/>
    <property type="match status" value="1"/>
</dbReference>
<dbReference type="EMBL" id="BKCJ010368725">
    <property type="protein sequence ID" value="GFA09914.1"/>
    <property type="molecule type" value="Genomic_DNA"/>
</dbReference>
<gene>
    <name evidence="1" type="ORF">Tci_581886</name>
</gene>
<dbReference type="AlphaFoldDB" id="A0A699J5C3"/>
<accession>A0A699J5C3</accession>
<dbReference type="Pfam" id="PF14223">
    <property type="entry name" value="Retrotran_gag_2"/>
    <property type="match status" value="1"/>
</dbReference>
<name>A0A699J5C3_TANCI</name>
<dbReference type="PANTHER" id="PTHR47592:SF29">
    <property type="entry name" value="ZINC FINGER, CCHC-TYPE"/>
    <property type="match status" value="1"/>
</dbReference>
<protein>
    <submittedName>
        <fullName evidence="1">Zinc finger, CCHC-type</fullName>
    </submittedName>
</protein>
<comment type="caution">
    <text evidence="1">The sequence shown here is derived from an EMBL/GenBank/DDBJ whole genome shotgun (WGS) entry which is preliminary data.</text>
</comment>
<proteinExistence type="predicted"/>
<reference evidence="1" key="1">
    <citation type="journal article" date="2019" name="Sci. Rep.">
        <title>Draft genome of Tanacetum cinerariifolium, the natural source of mosquito coil.</title>
        <authorList>
            <person name="Yamashiro T."/>
            <person name="Shiraishi A."/>
            <person name="Satake H."/>
            <person name="Nakayama K."/>
        </authorList>
    </citation>
    <scope>NUCLEOTIDE SEQUENCE</scope>
</reference>
<organism evidence="1">
    <name type="scientific">Tanacetum cinerariifolium</name>
    <name type="common">Dalmatian daisy</name>
    <name type="synonym">Chrysanthemum cinerariifolium</name>
    <dbReference type="NCBI Taxonomy" id="118510"/>
    <lineage>
        <taxon>Eukaryota</taxon>
        <taxon>Viridiplantae</taxon>
        <taxon>Streptophyta</taxon>
        <taxon>Embryophyta</taxon>
        <taxon>Tracheophyta</taxon>
        <taxon>Spermatophyta</taxon>
        <taxon>Magnoliopsida</taxon>
        <taxon>eudicotyledons</taxon>
        <taxon>Gunneridae</taxon>
        <taxon>Pentapetalae</taxon>
        <taxon>asterids</taxon>
        <taxon>campanulids</taxon>
        <taxon>Asterales</taxon>
        <taxon>Asteraceae</taxon>
        <taxon>Asteroideae</taxon>
        <taxon>Anthemideae</taxon>
        <taxon>Anthemidinae</taxon>
        <taxon>Tanacetum</taxon>
    </lineage>
</organism>